<feature type="non-terminal residue" evidence="1">
    <location>
        <position position="1"/>
    </location>
</feature>
<comment type="caution">
    <text evidence="1">The sequence shown here is derived from an EMBL/GenBank/DDBJ whole genome shotgun (WGS) entry which is preliminary data.</text>
</comment>
<evidence type="ECO:0008006" key="3">
    <source>
        <dbReference type="Google" id="ProtNLM"/>
    </source>
</evidence>
<protein>
    <recommendedName>
        <fullName evidence="3">ABC transporter ATP-binding protein</fullName>
    </recommendedName>
</protein>
<name>A0A391NP84_9EUKA</name>
<accession>A0A391NP84</accession>
<keyword evidence="2" id="KW-1185">Reference proteome</keyword>
<sequence>VIVLDAGRAIEQGVPIELAEEGGVFGEMWRERKMAVDKENQ</sequence>
<dbReference type="AlphaFoldDB" id="A0A391NP84"/>
<dbReference type="Proteomes" id="UP000265618">
    <property type="component" value="Unassembled WGS sequence"/>
</dbReference>
<dbReference type="EMBL" id="BDIP01003272">
    <property type="protein sequence ID" value="GCA63365.1"/>
    <property type="molecule type" value="Genomic_DNA"/>
</dbReference>
<evidence type="ECO:0000313" key="2">
    <source>
        <dbReference type="Proteomes" id="UP000265618"/>
    </source>
</evidence>
<evidence type="ECO:0000313" key="1">
    <source>
        <dbReference type="EMBL" id="GCA63365.1"/>
    </source>
</evidence>
<gene>
    <name evidence="1" type="ORF">KIPB_009536</name>
</gene>
<proteinExistence type="predicted"/>
<organism evidence="1 2">
    <name type="scientific">Kipferlia bialata</name>
    <dbReference type="NCBI Taxonomy" id="797122"/>
    <lineage>
        <taxon>Eukaryota</taxon>
        <taxon>Metamonada</taxon>
        <taxon>Carpediemonas-like organisms</taxon>
        <taxon>Kipferlia</taxon>
    </lineage>
</organism>
<reference evidence="1 2" key="1">
    <citation type="journal article" date="2018" name="PLoS ONE">
        <title>The draft genome of Kipferlia bialata reveals reductive genome evolution in fornicate parasites.</title>
        <authorList>
            <person name="Tanifuji G."/>
            <person name="Takabayashi S."/>
            <person name="Kume K."/>
            <person name="Takagi M."/>
            <person name="Nakayama T."/>
            <person name="Kamikawa R."/>
            <person name="Inagaki Y."/>
            <person name="Hashimoto T."/>
        </authorList>
    </citation>
    <scope>NUCLEOTIDE SEQUENCE [LARGE SCALE GENOMIC DNA]</scope>
    <source>
        <strain evidence="1">NY0173</strain>
    </source>
</reference>